<proteinExistence type="predicted"/>
<sequence length="33" mass="4005">MKLSDYPKIHQMYHREVHRMKGHQVVVQEKVDG</sequence>
<evidence type="ECO:0000313" key="1">
    <source>
        <dbReference type="EMBL" id="KKM39578.1"/>
    </source>
</evidence>
<reference evidence="1" key="1">
    <citation type="journal article" date="2015" name="Nature">
        <title>Complex archaea that bridge the gap between prokaryotes and eukaryotes.</title>
        <authorList>
            <person name="Spang A."/>
            <person name="Saw J.H."/>
            <person name="Jorgensen S.L."/>
            <person name="Zaremba-Niedzwiedzka K."/>
            <person name="Martijn J."/>
            <person name="Lind A.E."/>
            <person name="van Eijk R."/>
            <person name="Schleper C."/>
            <person name="Guy L."/>
            <person name="Ettema T.J."/>
        </authorList>
    </citation>
    <scope>NUCLEOTIDE SEQUENCE</scope>
</reference>
<accession>A0A0F9L2L9</accession>
<name>A0A0F9L2L9_9ZZZZ</name>
<gene>
    <name evidence="1" type="ORF">LCGC14_1564140</name>
</gene>
<protein>
    <submittedName>
        <fullName evidence="1">Uncharacterized protein</fullName>
    </submittedName>
</protein>
<dbReference type="EMBL" id="LAZR01012113">
    <property type="protein sequence ID" value="KKM39578.1"/>
    <property type="molecule type" value="Genomic_DNA"/>
</dbReference>
<feature type="non-terminal residue" evidence="1">
    <location>
        <position position="33"/>
    </location>
</feature>
<organism evidence="1">
    <name type="scientific">marine sediment metagenome</name>
    <dbReference type="NCBI Taxonomy" id="412755"/>
    <lineage>
        <taxon>unclassified sequences</taxon>
        <taxon>metagenomes</taxon>
        <taxon>ecological metagenomes</taxon>
    </lineage>
</organism>
<dbReference type="AlphaFoldDB" id="A0A0F9L2L9"/>
<comment type="caution">
    <text evidence="1">The sequence shown here is derived from an EMBL/GenBank/DDBJ whole genome shotgun (WGS) entry which is preliminary data.</text>
</comment>